<dbReference type="GO" id="GO:0005829">
    <property type="term" value="C:cytosol"/>
    <property type="evidence" value="ECO:0007669"/>
    <property type="project" value="TreeGrafter"/>
</dbReference>
<feature type="binding site" evidence="12">
    <location>
        <position position="158"/>
    </location>
    <ligand>
        <name>NADP(+)</name>
        <dbReference type="ChEBI" id="CHEBI:58349"/>
    </ligand>
</feature>
<proteinExistence type="inferred from homology"/>
<feature type="binding site" evidence="13">
    <location>
        <position position="278"/>
    </location>
    <ligand>
        <name>substrate</name>
    </ligand>
</feature>
<keyword evidence="6" id="KW-0677">Repeat</keyword>
<dbReference type="RefSeq" id="WP_131975518.1">
    <property type="nucleotide sequence ID" value="NZ_SLYB01000005.1"/>
</dbReference>
<feature type="binding site" evidence="12 13">
    <location>
        <position position="221"/>
    </location>
    <ligand>
        <name>Mg(2+)</name>
        <dbReference type="ChEBI" id="CHEBI:18420"/>
        <label>1</label>
    </ligand>
</feature>
<feature type="active site" evidence="12">
    <location>
        <position position="132"/>
    </location>
</feature>
<dbReference type="Pfam" id="PF07991">
    <property type="entry name" value="KARI_N"/>
    <property type="match status" value="1"/>
</dbReference>
<accession>A0A4R2T245</accession>
<feature type="binding site" evidence="12 13">
    <location>
        <position position="393"/>
    </location>
    <ligand>
        <name>Mg(2+)</name>
        <dbReference type="ChEBI" id="CHEBI:18420"/>
        <label>2</label>
    </ligand>
</feature>
<comment type="catalytic activity">
    <reaction evidence="12">
        <text>(2R,3R)-2,3-dihydroxy-3-methylpentanoate + NADP(+) = (S)-2-ethyl-2-hydroxy-3-oxobutanoate + NADPH + H(+)</text>
        <dbReference type="Rhea" id="RHEA:13493"/>
        <dbReference type="ChEBI" id="CHEBI:15378"/>
        <dbReference type="ChEBI" id="CHEBI:49256"/>
        <dbReference type="ChEBI" id="CHEBI:49258"/>
        <dbReference type="ChEBI" id="CHEBI:57783"/>
        <dbReference type="ChEBI" id="CHEBI:58349"/>
        <dbReference type="EC" id="1.1.1.86"/>
    </reaction>
</comment>
<dbReference type="InterPro" id="IPR000506">
    <property type="entry name" value="KARI_C"/>
</dbReference>
<dbReference type="GO" id="GO:0009097">
    <property type="term" value="P:isoleucine biosynthetic process"/>
    <property type="evidence" value="ECO:0007669"/>
    <property type="project" value="UniProtKB-UniRule"/>
</dbReference>
<dbReference type="NCBIfam" id="NF003557">
    <property type="entry name" value="PRK05225.1"/>
    <property type="match status" value="1"/>
</dbReference>
<dbReference type="AlphaFoldDB" id="A0A4R2T245"/>
<dbReference type="FunFam" id="3.40.50.720:FF:000043">
    <property type="entry name" value="Ketol-acid reductoisomerase (NADP(+))"/>
    <property type="match status" value="1"/>
</dbReference>
<dbReference type="NCBIfam" id="TIGR00465">
    <property type="entry name" value="ilvC"/>
    <property type="match status" value="1"/>
</dbReference>
<keyword evidence="9 12" id="KW-0560">Oxidoreductase</keyword>
<keyword evidence="5 12" id="KW-0479">Metal-binding</keyword>
<comment type="pathway">
    <text evidence="1 12">Amino-acid biosynthesis; L-valine biosynthesis; L-valine from pyruvate: step 2/4.</text>
</comment>
<comment type="cofactor">
    <cofactor evidence="12">
        <name>Mg(2+)</name>
        <dbReference type="ChEBI" id="CHEBI:18420"/>
    </cofactor>
    <text evidence="12">Binds 2 magnesium ions per subunit.</text>
</comment>
<dbReference type="GO" id="GO:0004455">
    <property type="term" value="F:ketol-acid reductoisomerase activity"/>
    <property type="evidence" value="ECO:0007669"/>
    <property type="project" value="UniProtKB-UniRule"/>
</dbReference>
<feature type="binding site" evidence="12 13">
    <location>
        <position position="414"/>
    </location>
    <ligand>
        <name>substrate</name>
    </ligand>
</feature>
<evidence type="ECO:0000256" key="12">
    <source>
        <dbReference type="HAMAP-Rule" id="MF_00435"/>
    </source>
</evidence>
<keyword evidence="4 12" id="KW-0028">Amino-acid biosynthesis</keyword>
<keyword evidence="7 12" id="KW-0460">Magnesium</keyword>
<dbReference type="InterPro" id="IPR008927">
    <property type="entry name" value="6-PGluconate_DH-like_C_sf"/>
</dbReference>
<feature type="binding site" evidence="12 13">
    <location>
        <position position="389"/>
    </location>
    <ligand>
        <name>Mg(2+)</name>
        <dbReference type="ChEBI" id="CHEBI:18420"/>
        <label>2</label>
    </ligand>
</feature>
<protein>
    <recommendedName>
        <fullName evidence="12">Ketol-acid reductoisomerase (NADP(+))</fullName>
        <shortName evidence="12">KARI</shortName>
        <ecNumber evidence="12">1.1.1.86</ecNumber>
    </recommendedName>
    <alternativeName>
        <fullName evidence="12">Acetohydroxy-acid isomeroreductase</fullName>
        <shortName evidence="12">AHIR</shortName>
    </alternativeName>
    <alternativeName>
        <fullName evidence="12">Alpha-keto-beta-hydroxylacyl reductoisomerase</fullName>
    </alternativeName>
</protein>
<comment type="function">
    <text evidence="12">Involved in the biosynthesis of branched-chain amino acids (BCAA). Catalyzes an alkyl-migration followed by a ketol-acid reduction of (S)-2-acetolactate (S2AL) to yield (R)-2,3-dihydroxy-isovalerate. In the isomerase reaction, S2AL is rearranged via a Mg-dependent methyl migration to produce 3-hydroxy-3-methyl-2-ketobutyrate (HMKB). In the reductase reaction, this 2-ketoacid undergoes a metal-dependent reduction by NADPH to yield (R)-2,3-dihydroxy-isovalerate.</text>
</comment>
<evidence type="ECO:0000256" key="6">
    <source>
        <dbReference type="ARBA" id="ARBA00022737"/>
    </source>
</evidence>
<feature type="domain" description="KARI N-terminal Rossmann" evidence="14">
    <location>
        <begin position="14"/>
        <end position="208"/>
    </location>
</feature>
<evidence type="ECO:0000256" key="8">
    <source>
        <dbReference type="ARBA" id="ARBA00022857"/>
    </source>
</evidence>
<feature type="binding site" evidence="12 13">
    <location>
        <position position="217"/>
    </location>
    <ligand>
        <name>Mg(2+)</name>
        <dbReference type="ChEBI" id="CHEBI:18420"/>
        <label>2</label>
    </ligand>
</feature>
<dbReference type="UniPathway" id="UPA00047">
    <property type="reaction ID" value="UER00056"/>
</dbReference>
<organism evidence="16 17">
    <name type="scientific">Cricetibacter osteomyelitidis</name>
    <dbReference type="NCBI Taxonomy" id="1521931"/>
    <lineage>
        <taxon>Bacteria</taxon>
        <taxon>Pseudomonadati</taxon>
        <taxon>Pseudomonadota</taxon>
        <taxon>Gammaproteobacteria</taxon>
        <taxon>Pasteurellales</taxon>
        <taxon>Pasteurellaceae</taxon>
        <taxon>Cricetibacter</taxon>
    </lineage>
</organism>
<reference evidence="16 17" key="1">
    <citation type="submission" date="2019-03" db="EMBL/GenBank/DDBJ databases">
        <title>Genomic Encyclopedia of Type Strains, Phase IV (KMG-IV): sequencing the most valuable type-strain genomes for metagenomic binning, comparative biology and taxonomic classification.</title>
        <authorList>
            <person name="Goeker M."/>
        </authorList>
    </citation>
    <scope>NUCLEOTIDE SEQUENCE [LARGE SCALE GENOMIC DNA]</scope>
    <source>
        <strain evidence="16 17">DSM 28404</strain>
    </source>
</reference>
<evidence type="ECO:0000313" key="17">
    <source>
        <dbReference type="Proteomes" id="UP000295763"/>
    </source>
</evidence>
<evidence type="ECO:0000256" key="5">
    <source>
        <dbReference type="ARBA" id="ARBA00022723"/>
    </source>
</evidence>
<sequence length="491" mass="54405">MSNYFNTLNFRQQLDQLGRCRFMERSEFADEANYLKGKKIVIVGCGAQGLNQGLNMRDSGLDISYALRLEAIAEKRASFVRASENGFNVGTYEQLIPSADLVINLTPDKQHSKVVADVQPLMKQNSAFGYSHGLNIVEVGEQIRKDITVVMVAPKCPGTEVREEYKRGFGVPTLIAVHPENDPRGEGMAIAKAWAAATGGHRAGVLESSFVAEVKSDLMGEQTILCGMLQAGSIVCYDKLVKDGKDPAYAGKLIQFGWETITEALKQGGITLMMDRLSNSAKLRAFELSEEIKRELKTLFEKHMDDIISGEFSRVMMEDWANGDKNLLAWREATGKTAFENAPKYEGKISEQEYFDNGVVMVAMVKAGVELAFDTMVASGILPESAYYESLHELPLIANTIARKRLYEMNVVISDTAEYGNYLFSHVAAPIMAEQLIPTLIKGDLGEATPAGEIDNVQLRDVNDAIRNHPIEIVGRTLRGYMKDMKRISFN</sequence>
<feature type="binding site" evidence="12 13">
    <location>
        <position position="217"/>
    </location>
    <ligand>
        <name>Mg(2+)</name>
        <dbReference type="ChEBI" id="CHEBI:18420"/>
        <label>1</label>
    </ligand>
</feature>
<evidence type="ECO:0000256" key="9">
    <source>
        <dbReference type="ARBA" id="ARBA00023002"/>
    </source>
</evidence>
<dbReference type="Gene3D" id="1.10.1040.10">
    <property type="entry name" value="N-(1-d-carboxylethyl)-l-norvaline Dehydrogenase, domain 2"/>
    <property type="match status" value="1"/>
</dbReference>
<evidence type="ECO:0000259" key="14">
    <source>
        <dbReference type="PROSITE" id="PS51850"/>
    </source>
</evidence>
<keyword evidence="8 12" id="KW-0521">NADP</keyword>
<gene>
    <name evidence="12" type="primary">ilvC</name>
    <name evidence="16" type="ORF">EDC44_10561</name>
</gene>
<evidence type="ECO:0000256" key="10">
    <source>
        <dbReference type="ARBA" id="ARBA00023304"/>
    </source>
</evidence>
<dbReference type="PROSITE" id="PS51850">
    <property type="entry name" value="KARI_N"/>
    <property type="match status" value="1"/>
</dbReference>
<keyword evidence="17" id="KW-1185">Reference proteome</keyword>
<evidence type="ECO:0000256" key="11">
    <source>
        <dbReference type="ARBA" id="ARBA00049021"/>
    </source>
</evidence>
<dbReference type="GO" id="GO:0016853">
    <property type="term" value="F:isomerase activity"/>
    <property type="evidence" value="ECO:0007669"/>
    <property type="project" value="UniProtKB-KW"/>
</dbReference>
<dbReference type="HAMAP" id="MF_00435">
    <property type="entry name" value="IlvC"/>
    <property type="match status" value="1"/>
</dbReference>
<feature type="binding site" evidence="12">
    <location>
        <begin position="45"/>
        <end position="48"/>
    </location>
    <ligand>
        <name>NADP(+)</name>
        <dbReference type="ChEBI" id="CHEBI:58349"/>
    </ligand>
</feature>
<evidence type="ECO:0000313" key="16">
    <source>
        <dbReference type="EMBL" id="TCP96240.1"/>
    </source>
</evidence>
<dbReference type="EC" id="1.1.1.86" evidence="12"/>
<name>A0A4R2T245_9PAST</name>
<dbReference type="InterPro" id="IPR013116">
    <property type="entry name" value="KARI_N"/>
</dbReference>
<keyword evidence="10 12" id="KW-0100">Branched-chain amino acid biosynthesis</keyword>
<feature type="binding site" evidence="12">
    <location>
        <begin position="108"/>
        <end position="110"/>
    </location>
    <ligand>
        <name>NADP(+)</name>
        <dbReference type="ChEBI" id="CHEBI:58349"/>
    </ligand>
</feature>
<comment type="similarity">
    <text evidence="3 12 13">Belongs to the ketol-acid reductoisomerase family.</text>
</comment>
<keyword evidence="16" id="KW-0413">Isomerase</keyword>
<dbReference type="UniPathway" id="UPA00049">
    <property type="reaction ID" value="UER00060"/>
</dbReference>
<comment type="catalytic activity">
    <reaction evidence="11 12">
        <text>(2R)-2,3-dihydroxy-3-methylbutanoate + NADP(+) = (2S)-2-acetolactate + NADPH + H(+)</text>
        <dbReference type="Rhea" id="RHEA:22068"/>
        <dbReference type="ChEBI" id="CHEBI:15378"/>
        <dbReference type="ChEBI" id="CHEBI:49072"/>
        <dbReference type="ChEBI" id="CHEBI:57783"/>
        <dbReference type="ChEBI" id="CHEBI:58349"/>
        <dbReference type="ChEBI" id="CHEBI:58476"/>
        <dbReference type="EC" id="1.1.1.86"/>
    </reaction>
</comment>
<evidence type="ECO:0000256" key="1">
    <source>
        <dbReference type="ARBA" id="ARBA00004864"/>
    </source>
</evidence>
<dbReference type="InterPro" id="IPR036291">
    <property type="entry name" value="NAD(P)-bd_dom_sf"/>
</dbReference>
<dbReference type="PROSITE" id="PS51851">
    <property type="entry name" value="KARI_C"/>
    <property type="match status" value="2"/>
</dbReference>
<dbReference type="InterPro" id="IPR013023">
    <property type="entry name" value="KARI"/>
</dbReference>
<evidence type="ECO:0000256" key="13">
    <source>
        <dbReference type="PROSITE-ProRule" id="PRU01198"/>
    </source>
</evidence>
<evidence type="ECO:0000256" key="2">
    <source>
        <dbReference type="ARBA" id="ARBA00004885"/>
    </source>
</evidence>
<dbReference type="PANTHER" id="PTHR21371">
    <property type="entry name" value="KETOL-ACID REDUCTOISOMERASE, MITOCHONDRIAL"/>
    <property type="match status" value="1"/>
</dbReference>
<evidence type="ECO:0000256" key="4">
    <source>
        <dbReference type="ARBA" id="ARBA00022605"/>
    </source>
</evidence>
<dbReference type="GO" id="GO:0000287">
    <property type="term" value="F:magnesium ion binding"/>
    <property type="evidence" value="ECO:0007669"/>
    <property type="project" value="UniProtKB-UniRule"/>
</dbReference>
<dbReference type="Gene3D" id="3.40.50.720">
    <property type="entry name" value="NAD(P)-binding Rossmann-like Domain"/>
    <property type="match status" value="1"/>
</dbReference>
<dbReference type="OrthoDB" id="9804088at2"/>
<feature type="domain" description="KARI C-terminal knotted" evidence="15">
    <location>
        <begin position="345"/>
        <end position="485"/>
    </location>
</feature>
<dbReference type="SUPFAM" id="SSF51735">
    <property type="entry name" value="NAD(P)-binding Rossmann-fold domains"/>
    <property type="match status" value="1"/>
</dbReference>
<feature type="binding site" evidence="12">
    <location>
        <position position="68"/>
    </location>
    <ligand>
        <name>NADP(+)</name>
        <dbReference type="ChEBI" id="CHEBI:58349"/>
    </ligand>
</feature>
<evidence type="ECO:0000256" key="3">
    <source>
        <dbReference type="ARBA" id="ARBA00010318"/>
    </source>
</evidence>
<comment type="caution">
    <text evidence="16">The sequence shown here is derived from an EMBL/GenBank/DDBJ whole genome shotgun (WGS) entry which is preliminary data.</text>
</comment>
<comment type="caution">
    <text evidence="13">Lacks conserved residue(s) required for the propagation of feature annotation.</text>
</comment>
<comment type="pathway">
    <text evidence="2 12">Amino-acid biosynthesis; L-isoleucine biosynthesis; L-isoleucine from 2-oxobutanoate: step 2/4.</text>
</comment>
<dbReference type="Pfam" id="PF01450">
    <property type="entry name" value="KARI_C"/>
    <property type="match status" value="2"/>
</dbReference>
<feature type="binding site" evidence="12">
    <location>
        <position position="76"/>
    </location>
    <ligand>
        <name>NADP(+)</name>
        <dbReference type="ChEBI" id="CHEBI:58349"/>
    </ligand>
</feature>
<evidence type="ECO:0000256" key="7">
    <source>
        <dbReference type="ARBA" id="ARBA00022842"/>
    </source>
</evidence>
<dbReference type="InterPro" id="IPR013328">
    <property type="entry name" value="6PGD_dom2"/>
</dbReference>
<dbReference type="EMBL" id="SLYB01000005">
    <property type="protein sequence ID" value="TCP96240.1"/>
    <property type="molecule type" value="Genomic_DNA"/>
</dbReference>
<dbReference type="PANTHER" id="PTHR21371:SF1">
    <property type="entry name" value="KETOL-ACID REDUCTOISOMERASE, MITOCHONDRIAL"/>
    <property type="match status" value="1"/>
</dbReference>
<evidence type="ECO:0000259" key="15">
    <source>
        <dbReference type="PROSITE" id="PS51851"/>
    </source>
</evidence>
<dbReference type="GO" id="GO:0009099">
    <property type="term" value="P:L-valine biosynthetic process"/>
    <property type="evidence" value="ECO:0007669"/>
    <property type="project" value="UniProtKB-UniRule"/>
</dbReference>
<feature type="domain" description="KARI C-terminal knotted" evidence="15">
    <location>
        <begin position="209"/>
        <end position="344"/>
    </location>
</feature>
<dbReference type="SUPFAM" id="SSF48179">
    <property type="entry name" value="6-phosphogluconate dehydrogenase C-terminal domain-like"/>
    <property type="match status" value="2"/>
</dbReference>
<feature type="binding site" evidence="12">
    <location>
        <position position="78"/>
    </location>
    <ligand>
        <name>NADP(+)</name>
        <dbReference type="ChEBI" id="CHEBI:58349"/>
    </ligand>
</feature>
<dbReference type="Proteomes" id="UP000295763">
    <property type="component" value="Unassembled WGS sequence"/>
</dbReference>
<dbReference type="FunFam" id="1.10.1040.10:FF:000007">
    <property type="entry name" value="Ketol-acid reductoisomerase (NADP(+))"/>
    <property type="match status" value="1"/>
</dbReference>